<organism evidence="4 5">
    <name type="scientific">Penicillium canescens</name>
    <dbReference type="NCBI Taxonomy" id="5083"/>
    <lineage>
        <taxon>Eukaryota</taxon>
        <taxon>Fungi</taxon>
        <taxon>Dikarya</taxon>
        <taxon>Ascomycota</taxon>
        <taxon>Pezizomycotina</taxon>
        <taxon>Eurotiomycetes</taxon>
        <taxon>Eurotiomycetidae</taxon>
        <taxon>Eurotiales</taxon>
        <taxon>Aspergillaceae</taxon>
        <taxon>Penicillium</taxon>
    </lineage>
</organism>
<dbReference type="SUPFAM" id="SSF53474">
    <property type="entry name" value="alpha/beta-Hydrolases"/>
    <property type="match status" value="1"/>
</dbReference>
<feature type="active site" evidence="3">
    <location>
        <position position="200"/>
    </location>
</feature>
<dbReference type="EMBL" id="JAQJZL010000016">
    <property type="protein sequence ID" value="KAJ6022570.1"/>
    <property type="molecule type" value="Genomic_DNA"/>
</dbReference>
<dbReference type="GO" id="GO:0072330">
    <property type="term" value="P:monocarboxylic acid biosynthetic process"/>
    <property type="evidence" value="ECO:0007669"/>
    <property type="project" value="UniProtKB-ARBA"/>
</dbReference>
<dbReference type="InterPro" id="IPR019436">
    <property type="entry name" value="Say1-like"/>
</dbReference>
<evidence type="ECO:0000256" key="2">
    <source>
        <dbReference type="ARBA" id="ARBA00022801"/>
    </source>
</evidence>
<evidence type="ECO:0008006" key="6">
    <source>
        <dbReference type="Google" id="ProtNLM"/>
    </source>
</evidence>
<evidence type="ECO:0000256" key="3">
    <source>
        <dbReference type="PROSITE-ProRule" id="PRU10038"/>
    </source>
</evidence>
<evidence type="ECO:0000313" key="4">
    <source>
        <dbReference type="EMBL" id="KAJ6022570.1"/>
    </source>
</evidence>
<dbReference type="Proteomes" id="UP001219568">
    <property type="component" value="Unassembled WGS sequence"/>
</dbReference>
<reference evidence="4" key="1">
    <citation type="journal article" date="2023" name="IMA Fungus">
        <title>Comparative genomic study of the Penicillium genus elucidates a diverse pangenome and 15 lateral gene transfer events.</title>
        <authorList>
            <person name="Petersen C."/>
            <person name="Sorensen T."/>
            <person name="Nielsen M.R."/>
            <person name="Sondergaard T.E."/>
            <person name="Sorensen J.L."/>
            <person name="Fitzpatrick D.A."/>
            <person name="Frisvad J.C."/>
            <person name="Nielsen K.L."/>
        </authorList>
    </citation>
    <scope>NUCLEOTIDE SEQUENCE</scope>
    <source>
        <strain evidence="4">IBT 15450</strain>
    </source>
</reference>
<name>A0AAD6N1Q0_PENCN</name>
<dbReference type="Pfam" id="PF10340">
    <property type="entry name" value="Say1_Mug180"/>
    <property type="match status" value="1"/>
</dbReference>
<dbReference type="PANTHER" id="PTHR48081:SF31">
    <property type="entry name" value="STERYL ACETYL HYDROLASE MUG81-RELATED"/>
    <property type="match status" value="1"/>
</dbReference>
<comment type="caution">
    <text evidence="4">The sequence shown here is derived from an EMBL/GenBank/DDBJ whole genome shotgun (WGS) entry which is preliminary data.</text>
</comment>
<gene>
    <name evidence="4" type="ORF">N7460_012965</name>
</gene>
<dbReference type="PANTHER" id="PTHR48081">
    <property type="entry name" value="AB HYDROLASE SUPERFAMILY PROTEIN C4A8.06C"/>
    <property type="match status" value="1"/>
</dbReference>
<keyword evidence="2" id="KW-0378">Hydrolase</keyword>
<accession>A0AAD6N1Q0</accession>
<keyword evidence="5" id="KW-1185">Reference proteome</keyword>
<dbReference type="PROSITE" id="PS01174">
    <property type="entry name" value="LIPASE_GDXG_SER"/>
    <property type="match status" value="1"/>
</dbReference>
<dbReference type="InterPro" id="IPR050300">
    <property type="entry name" value="GDXG_lipolytic_enzyme"/>
</dbReference>
<reference evidence="4" key="2">
    <citation type="submission" date="2023-01" db="EMBL/GenBank/DDBJ databases">
        <authorList>
            <person name="Petersen C."/>
        </authorList>
    </citation>
    <scope>NUCLEOTIDE SEQUENCE</scope>
    <source>
        <strain evidence="4">IBT 15450</strain>
    </source>
</reference>
<dbReference type="GO" id="GO:0016787">
    <property type="term" value="F:hydrolase activity"/>
    <property type="evidence" value="ECO:0007669"/>
    <property type="project" value="UniProtKB-KW"/>
</dbReference>
<evidence type="ECO:0000256" key="1">
    <source>
        <dbReference type="ARBA" id="ARBA00010515"/>
    </source>
</evidence>
<dbReference type="InterPro" id="IPR033140">
    <property type="entry name" value="Lipase_GDXG_put_SER_AS"/>
</dbReference>
<evidence type="ECO:0000313" key="5">
    <source>
        <dbReference type="Proteomes" id="UP001219568"/>
    </source>
</evidence>
<dbReference type="GO" id="GO:0017000">
    <property type="term" value="P:antibiotic biosynthetic process"/>
    <property type="evidence" value="ECO:0007669"/>
    <property type="project" value="UniProtKB-ARBA"/>
</dbReference>
<dbReference type="InterPro" id="IPR029058">
    <property type="entry name" value="AB_hydrolase_fold"/>
</dbReference>
<sequence length="365" mass="41482">MSRQLSRWERIDAFVGWLSVAAELVKAAVSGPFRGRSGADTYRHHVIQAVVKKRSHRQLIINSLLQDLVRFNCNNRYLFKSQDQIYVEHCQKHGDQPHFVSTNLGVNGFWIGDPSAKYVVIQFHGGGFAMDATEPHLHFWRKIQSQLADAGITTTWFHSMYTLTPHEAYPSQIREAVETLRYIMEDIGRLPGEVLIAGDSAGGNLCLAILSHLKHRLEDIPELIVNEPLKGAILLSPWVSFSHDWPTAMLNKDKDIDAQEVTSRWSQLYLNGRASNNFVEAVDASEEWWVDIQVEQTLVLAGADEVLLDPIKAWFSKFETFNPNSTLVVGKSECHVAPLVWPLFGDFHETEQETALKHWLFQRLG</sequence>
<comment type="similarity">
    <text evidence="1">Belongs to the 'GDXG' lipolytic enzyme family.</text>
</comment>
<dbReference type="AlphaFoldDB" id="A0AAD6N1Q0"/>
<protein>
    <recommendedName>
        <fullName evidence="6">Alpha/beta hydrolase fold-3 domain-containing protein</fullName>
    </recommendedName>
</protein>
<dbReference type="Gene3D" id="3.40.50.1820">
    <property type="entry name" value="alpha/beta hydrolase"/>
    <property type="match status" value="1"/>
</dbReference>
<proteinExistence type="inferred from homology"/>